<sequence>MLKVLLTFFLITFTSLQGEDLWINGRITPDQPFKAKVIGIQPGWGWDTIILQEIDGEKRYCLATFGNPNGTYQIIAPNNFKKDSYIDKGATFLEPSVDVSRFSWSMSIWKHGKIFGEKDTATKHYK</sequence>
<organism evidence="1 2">
    <name type="scientific">Rubritalea spongiae</name>
    <dbReference type="NCBI Taxonomy" id="430797"/>
    <lineage>
        <taxon>Bacteria</taxon>
        <taxon>Pseudomonadati</taxon>
        <taxon>Verrucomicrobiota</taxon>
        <taxon>Verrucomicrobiia</taxon>
        <taxon>Verrucomicrobiales</taxon>
        <taxon>Rubritaleaceae</taxon>
        <taxon>Rubritalea</taxon>
    </lineage>
</organism>
<dbReference type="RefSeq" id="WP_377092583.1">
    <property type="nucleotide sequence ID" value="NZ_JBHSJM010000001.1"/>
</dbReference>
<accession>A0ABW5E5T1</accession>
<gene>
    <name evidence="1" type="ORF">ACFSQZ_14760</name>
</gene>
<name>A0ABW5E5T1_9BACT</name>
<protein>
    <submittedName>
        <fullName evidence="1">Uncharacterized protein</fullName>
    </submittedName>
</protein>
<reference evidence="2" key="1">
    <citation type="journal article" date="2019" name="Int. J. Syst. Evol. Microbiol.">
        <title>The Global Catalogue of Microorganisms (GCM) 10K type strain sequencing project: providing services to taxonomists for standard genome sequencing and annotation.</title>
        <authorList>
            <consortium name="The Broad Institute Genomics Platform"/>
            <consortium name="The Broad Institute Genome Sequencing Center for Infectious Disease"/>
            <person name="Wu L."/>
            <person name="Ma J."/>
        </authorList>
    </citation>
    <scope>NUCLEOTIDE SEQUENCE [LARGE SCALE GENOMIC DNA]</scope>
    <source>
        <strain evidence="2">JCM 16545</strain>
    </source>
</reference>
<keyword evidence="2" id="KW-1185">Reference proteome</keyword>
<dbReference type="EMBL" id="JBHUJC010000044">
    <property type="protein sequence ID" value="MFD2277727.1"/>
    <property type="molecule type" value="Genomic_DNA"/>
</dbReference>
<comment type="caution">
    <text evidence="1">The sequence shown here is derived from an EMBL/GenBank/DDBJ whole genome shotgun (WGS) entry which is preliminary data.</text>
</comment>
<evidence type="ECO:0000313" key="2">
    <source>
        <dbReference type="Proteomes" id="UP001597297"/>
    </source>
</evidence>
<evidence type="ECO:0000313" key="1">
    <source>
        <dbReference type="EMBL" id="MFD2277727.1"/>
    </source>
</evidence>
<proteinExistence type="predicted"/>
<dbReference type="Proteomes" id="UP001597297">
    <property type="component" value="Unassembled WGS sequence"/>
</dbReference>